<keyword evidence="2" id="KW-1185">Reference proteome</keyword>
<reference evidence="1 2" key="1">
    <citation type="submission" date="2020-08" db="EMBL/GenBank/DDBJ databases">
        <title>Sequencing the genomes of 1000 actinobacteria strains.</title>
        <authorList>
            <person name="Klenk H.-P."/>
        </authorList>
    </citation>
    <scope>NUCLEOTIDE SEQUENCE [LARGE SCALE GENOMIC DNA]</scope>
    <source>
        <strain evidence="1 2">DSM 46659</strain>
    </source>
</reference>
<protein>
    <submittedName>
        <fullName evidence="1">Uncharacterized protein</fullName>
    </submittedName>
</protein>
<sequence>MTLVLPGNESLRHTRHKAVLLLTMALRKGELSGLPRSRVLCTGVARAILRRSKIATTLEVYTEVATEQFRDALQKPGQSLNGPTE</sequence>
<name>A0A7X0D5E3_9ACTN</name>
<accession>A0A7X0D5E3</accession>
<comment type="caution">
    <text evidence="1">The sequence shown here is derived from an EMBL/GenBank/DDBJ whole genome shotgun (WGS) entry which is preliminary data.</text>
</comment>
<evidence type="ECO:0000313" key="1">
    <source>
        <dbReference type="EMBL" id="MBB6172307.1"/>
    </source>
</evidence>
<dbReference type="Proteomes" id="UP000546642">
    <property type="component" value="Unassembled WGS sequence"/>
</dbReference>
<gene>
    <name evidence="1" type="ORF">HNR23_002367</name>
</gene>
<dbReference type="EMBL" id="JACHDS010000001">
    <property type="protein sequence ID" value="MBB6172307.1"/>
    <property type="molecule type" value="Genomic_DNA"/>
</dbReference>
<evidence type="ECO:0000313" key="2">
    <source>
        <dbReference type="Proteomes" id="UP000546642"/>
    </source>
</evidence>
<organism evidence="1 2">
    <name type="scientific">Nocardiopsis mwathae</name>
    <dbReference type="NCBI Taxonomy" id="1472723"/>
    <lineage>
        <taxon>Bacteria</taxon>
        <taxon>Bacillati</taxon>
        <taxon>Actinomycetota</taxon>
        <taxon>Actinomycetes</taxon>
        <taxon>Streptosporangiales</taxon>
        <taxon>Nocardiopsidaceae</taxon>
        <taxon>Nocardiopsis</taxon>
    </lineage>
</organism>
<dbReference type="AlphaFoldDB" id="A0A7X0D5E3"/>
<dbReference type="RefSeq" id="WP_184075626.1">
    <property type="nucleotide sequence ID" value="NZ_JACHDS010000001.1"/>
</dbReference>
<proteinExistence type="predicted"/>